<keyword evidence="3" id="KW-1185">Reference proteome</keyword>
<dbReference type="RefSeq" id="WP_011436388.1">
    <property type="nucleotide sequence ID" value="NC_007777.1"/>
</dbReference>
<evidence type="ECO:0000313" key="2">
    <source>
        <dbReference type="EMBL" id="ABD11329.1"/>
    </source>
</evidence>
<dbReference type="Proteomes" id="UP000001937">
    <property type="component" value="Chromosome"/>
</dbReference>
<evidence type="ECO:0008006" key="4">
    <source>
        <dbReference type="Google" id="ProtNLM"/>
    </source>
</evidence>
<protein>
    <recommendedName>
        <fullName evidence="4">XRE family transcriptional regulator</fullName>
    </recommendedName>
</protein>
<feature type="compositionally biased region" description="Low complexity" evidence="1">
    <location>
        <begin position="106"/>
        <end position="117"/>
    </location>
</feature>
<organism evidence="2 3">
    <name type="scientific">Frankia casuarinae (strain DSM 45818 / CECT 9043 / HFP020203 / CcI3)</name>
    <dbReference type="NCBI Taxonomy" id="106370"/>
    <lineage>
        <taxon>Bacteria</taxon>
        <taxon>Bacillati</taxon>
        <taxon>Actinomycetota</taxon>
        <taxon>Actinomycetes</taxon>
        <taxon>Frankiales</taxon>
        <taxon>Frankiaceae</taxon>
        <taxon>Frankia</taxon>
    </lineage>
</organism>
<dbReference type="AlphaFoldDB" id="Q2JBL3"/>
<evidence type="ECO:0000313" key="3">
    <source>
        <dbReference type="Proteomes" id="UP000001937"/>
    </source>
</evidence>
<evidence type="ECO:0000256" key="1">
    <source>
        <dbReference type="SAM" id="MobiDB-lite"/>
    </source>
</evidence>
<accession>Q2JBL3</accession>
<proteinExistence type="predicted"/>
<dbReference type="KEGG" id="fra:Francci3_1954"/>
<sequence>MAPPRSDTMLARLLHDRNWSCDDFRRVFDTTARTLSRENNDLRVPGPLSDRQAKRWIAGQVATRPYPAACRVLEEMFHVSVEDLLTRNPTRYRETQAVAPPPVLPRPVMVPAQAEPGSGPPREEVSPSRRRDLLGTGILLAASTATTGATSRAAQISRAIAASTPDPLSVAQLHQGIQRLTRIYSTTPHADLLGPVEQAWDDAEARLETRVTGTDRRDLELLAGQYAFYRGRLAFDMGDDDGALTFFVLAAQHAQAAGNPLLAGSVAAMRSAVAFFAREFETAADIAAQAQPQAHPYIVPLLACAQARAYAITSREDEALTALRTMNDHVWTGNRLPGPSPIDEESSEAFNAVVLGYLGKGDEAEPHARASLAMLSGTGRYVSTAGTHLALARAFIHRTHPDPEQAATAASDALMIVDGKEVTNGPTFNRAAGIWRTLARNEEWARLEPVRDLGEQVSSERRALPAGPTI</sequence>
<dbReference type="EMBL" id="CP000249">
    <property type="protein sequence ID" value="ABD11329.1"/>
    <property type="molecule type" value="Genomic_DNA"/>
</dbReference>
<dbReference type="OrthoDB" id="3204990at2"/>
<dbReference type="HOGENOM" id="CLU_045955_0_0_11"/>
<feature type="region of interest" description="Disordered" evidence="1">
    <location>
        <begin position="102"/>
        <end position="129"/>
    </location>
</feature>
<name>Q2JBL3_FRACC</name>
<reference evidence="2 3" key="1">
    <citation type="journal article" date="2007" name="Genome Res.">
        <title>Genome characteristics of facultatively symbiotic Frankia sp. strains reflect host range and host plant biogeography.</title>
        <authorList>
            <person name="Normand P."/>
            <person name="Lapierre P."/>
            <person name="Tisa L.S."/>
            <person name="Gogarten J.P."/>
            <person name="Alloisio N."/>
            <person name="Bagnarol E."/>
            <person name="Bassi C.A."/>
            <person name="Berry A.M."/>
            <person name="Bickhart D.M."/>
            <person name="Choisne N."/>
            <person name="Couloux A."/>
            <person name="Cournoyer B."/>
            <person name="Cruveiller S."/>
            <person name="Daubin V."/>
            <person name="Demange N."/>
            <person name="Francino M.P."/>
            <person name="Goltsman E."/>
            <person name="Huang Y."/>
            <person name="Kopp O.R."/>
            <person name="Labarre L."/>
            <person name="Lapidus A."/>
            <person name="Lavire C."/>
            <person name="Marechal J."/>
            <person name="Martinez M."/>
            <person name="Mastronunzio J.E."/>
            <person name="Mullin B.C."/>
            <person name="Niemann J."/>
            <person name="Pujic P."/>
            <person name="Rawnsley T."/>
            <person name="Rouy Z."/>
            <person name="Schenowitz C."/>
            <person name="Sellstedt A."/>
            <person name="Tavares F."/>
            <person name="Tomkins J.P."/>
            <person name="Vallenet D."/>
            <person name="Valverde C."/>
            <person name="Wall L.G."/>
            <person name="Wang Y."/>
            <person name="Medigue C."/>
            <person name="Benson D.R."/>
        </authorList>
    </citation>
    <scope>NUCLEOTIDE SEQUENCE [LARGE SCALE GENOMIC DNA]</scope>
    <source>
        <strain evidence="3">DSM 45818 / CECT 9043 / CcI3</strain>
    </source>
</reference>
<gene>
    <name evidence="2" type="ordered locus">Francci3_1954</name>
</gene>
<dbReference type="PhylomeDB" id="Q2JBL3"/>